<comment type="subunit">
    <text evidence="7">Part of the 30S ribosomal subunit. Contacts protein S5. The interaction surface between S4 and S5 is involved in control of translational fidelity.</text>
</comment>
<dbReference type="SMART" id="SM01390">
    <property type="entry name" value="Ribosomal_S4"/>
    <property type="match status" value="1"/>
</dbReference>
<dbReference type="PROSITE" id="PS00632">
    <property type="entry name" value="RIBOSOMAL_S4"/>
    <property type="match status" value="1"/>
</dbReference>
<dbReference type="FunFam" id="3.10.290.10:FF:000001">
    <property type="entry name" value="30S ribosomal protein S4"/>
    <property type="match status" value="1"/>
</dbReference>
<dbReference type="GO" id="GO:0019843">
    <property type="term" value="F:rRNA binding"/>
    <property type="evidence" value="ECO:0007669"/>
    <property type="project" value="UniProtKB-UniRule"/>
</dbReference>
<protein>
    <recommendedName>
        <fullName evidence="6 7">Small ribosomal subunit protein uS4</fullName>
    </recommendedName>
</protein>
<dbReference type="HAMAP" id="MF_01306_B">
    <property type="entry name" value="Ribosomal_uS4_B"/>
    <property type="match status" value="1"/>
</dbReference>
<reference evidence="11 12" key="1">
    <citation type="submission" date="2017-09" db="EMBL/GenBank/DDBJ databases">
        <title>Depth-based differentiation of microbial function through sediment-hosted aquifers and enrichment of novel symbionts in the deep terrestrial subsurface.</title>
        <authorList>
            <person name="Probst A.J."/>
            <person name="Ladd B."/>
            <person name="Jarett J.K."/>
            <person name="Geller-Mcgrath D.E."/>
            <person name="Sieber C.M."/>
            <person name="Emerson J.B."/>
            <person name="Anantharaman K."/>
            <person name="Thomas B.C."/>
            <person name="Malmstrom R."/>
            <person name="Stieglmeier M."/>
            <person name="Klingl A."/>
            <person name="Woyke T."/>
            <person name="Ryan C.M."/>
            <person name="Banfield J.F."/>
        </authorList>
    </citation>
    <scope>NUCLEOTIDE SEQUENCE [LARGE SCALE GENOMIC DNA]</scope>
    <source>
        <strain evidence="11">CG22_combo_CG10-13_8_21_14_all_47_15</strain>
    </source>
</reference>
<comment type="caution">
    <text evidence="11">The sequence shown here is derived from an EMBL/GenBank/DDBJ whole genome shotgun (WGS) entry which is preliminary data.</text>
</comment>
<dbReference type="InterPro" id="IPR018079">
    <property type="entry name" value="Ribosomal_uS4_CS"/>
</dbReference>
<keyword evidence="5 7" id="KW-0687">Ribonucleoprotein</keyword>
<evidence type="ECO:0000256" key="2">
    <source>
        <dbReference type="ARBA" id="ARBA00022730"/>
    </source>
</evidence>
<comment type="similarity">
    <text evidence="1 7 8">Belongs to the universal ribosomal protein uS4 family.</text>
</comment>
<evidence type="ECO:0000259" key="10">
    <source>
        <dbReference type="SMART" id="SM01390"/>
    </source>
</evidence>
<dbReference type="Pfam" id="PF01479">
    <property type="entry name" value="S4"/>
    <property type="match status" value="1"/>
</dbReference>
<evidence type="ECO:0000313" key="12">
    <source>
        <dbReference type="Proteomes" id="UP000230638"/>
    </source>
</evidence>
<evidence type="ECO:0000256" key="1">
    <source>
        <dbReference type="ARBA" id="ARBA00007465"/>
    </source>
</evidence>
<organism evidence="11 12">
    <name type="scientific">Candidatus Lloydbacteria bacterium CG22_combo_CG10-13_8_21_14_all_47_15</name>
    <dbReference type="NCBI Taxonomy" id="1974635"/>
    <lineage>
        <taxon>Bacteria</taxon>
        <taxon>Candidatus Lloydiibacteriota</taxon>
    </lineage>
</organism>
<dbReference type="PANTHER" id="PTHR11831:SF4">
    <property type="entry name" value="SMALL RIBOSOMAL SUBUNIT PROTEIN US4M"/>
    <property type="match status" value="1"/>
</dbReference>
<evidence type="ECO:0000259" key="9">
    <source>
        <dbReference type="SMART" id="SM00363"/>
    </source>
</evidence>
<dbReference type="GO" id="GO:0042274">
    <property type="term" value="P:ribosomal small subunit biogenesis"/>
    <property type="evidence" value="ECO:0007669"/>
    <property type="project" value="TreeGrafter"/>
</dbReference>
<feature type="domain" description="RNA-binding S4" evidence="9">
    <location>
        <begin position="98"/>
        <end position="161"/>
    </location>
</feature>
<accession>A0A2H0CTP6</accession>
<dbReference type="Proteomes" id="UP000230638">
    <property type="component" value="Unassembled WGS sequence"/>
</dbReference>
<evidence type="ECO:0000256" key="8">
    <source>
        <dbReference type="RuleBase" id="RU003699"/>
    </source>
</evidence>
<dbReference type="PANTHER" id="PTHR11831">
    <property type="entry name" value="30S 40S RIBOSOMAL PROTEIN"/>
    <property type="match status" value="1"/>
</dbReference>
<evidence type="ECO:0000256" key="4">
    <source>
        <dbReference type="ARBA" id="ARBA00022980"/>
    </source>
</evidence>
<dbReference type="Gene3D" id="3.10.290.10">
    <property type="entry name" value="RNA-binding S4 domain"/>
    <property type="match status" value="1"/>
</dbReference>
<dbReference type="NCBIfam" id="NF003717">
    <property type="entry name" value="PRK05327.1"/>
    <property type="match status" value="1"/>
</dbReference>
<dbReference type="InterPro" id="IPR005709">
    <property type="entry name" value="Ribosomal_uS4_bac-type"/>
</dbReference>
<evidence type="ECO:0000256" key="7">
    <source>
        <dbReference type="HAMAP-Rule" id="MF_01306"/>
    </source>
</evidence>
<dbReference type="SMART" id="SM00363">
    <property type="entry name" value="S4"/>
    <property type="match status" value="1"/>
</dbReference>
<evidence type="ECO:0000313" key="11">
    <source>
        <dbReference type="EMBL" id="PIP73267.1"/>
    </source>
</evidence>
<keyword evidence="3 7" id="KW-0694">RNA-binding</keyword>
<comment type="function">
    <text evidence="7">With S5 and S12 plays an important role in translational accuracy.</text>
</comment>
<dbReference type="InterPro" id="IPR036986">
    <property type="entry name" value="S4_RNA-bd_sf"/>
</dbReference>
<dbReference type="GO" id="GO:0015935">
    <property type="term" value="C:small ribosomal subunit"/>
    <property type="evidence" value="ECO:0007669"/>
    <property type="project" value="InterPro"/>
</dbReference>
<proteinExistence type="inferred from homology"/>
<keyword evidence="2 7" id="KW-0699">rRNA-binding</keyword>
<dbReference type="InterPro" id="IPR022801">
    <property type="entry name" value="Ribosomal_uS4"/>
</dbReference>
<sequence>MPDSVCRNCRRAGEKLFLKGEKCFTPKCIFEKRPIAPGKASATQKRRPNLSEYGRQLREKQKVKHSYGVDERQFANYVSKATLSGGSTANDLFKMLESRLDRVVFRAGLAPSQRAARLLVSHGHIMVNGKRVTVPSYQVDASDIISVRAGSASSALFANLEERLKNHAAPAWISFDAKKKEGRLTGAPRLDATVMPFDLSSIIEFYSR</sequence>
<comment type="function">
    <text evidence="7">One of the primary rRNA binding proteins, it binds directly to 16S rRNA where it nucleates assembly of the body of the 30S subunit.</text>
</comment>
<dbReference type="Pfam" id="PF00163">
    <property type="entry name" value="Ribosomal_S4"/>
    <property type="match status" value="1"/>
</dbReference>
<dbReference type="AlphaFoldDB" id="A0A2H0CTP6"/>
<dbReference type="GO" id="GO:0003735">
    <property type="term" value="F:structural constituent of ribosome"/>
    <property type="evidence" value="ECO:0007669"/>
    <property type="project" value="InterPro"/>
</dbReference>
<feature type="domain" description="Small ribosomal subunit protein uS4 N-terminal" evidence="10">
    <location>
        <begin position="1"/>
        <end position="97"/>
    </location>
</feature>
<evidence type="ECO:0000256" key="6">
    <source>
        <dbReference type="ARBA" id="ARBA00035254"/>
    </source>
</evidence>
<dbReference type="SUPFAM" id="SSF55174">
    <property type="entry name" value="Alpha-L RNA-binding motif"/>
    <property type="match status" value="1"/>
</dbReference>
<name>A0A2H0CTP6_9BACT</name>
<evidence type="ECO:0000256" key="3">
    <source>
        <dbReference type="ARBA" id="ARBA00022884"/>
    </source>
</evidence>
<dbReference type="Gene3D" id="1.10.1050.10">
    <property type="entry name" value="Ribosomal Protein S4 Delta 41, Chain A, domain 1"/>
    <property type="match status" value="1"/>
</dbReference>
<dbReference type="InterPro" id="IPR002942">
    <property type="entry name" value="S4_RNA-bd"/>
</dbReference>
<dbReference type="EMBL" id="PCTL01000026">
    <property type="protein sequence ID" value="PIP73267.1"/>
    <property type="molecule type" value="Genomic_DNA"/>
</dbReference>
<keyword evidence="4 7" id="KW-0689">Ribosomal protein</keyword>
<evidence type="ECO:0000256" key="5">
    <source>
        <dbReference type="ARBA" id="ARBA00023274"/>
    </source>
</evidence>
<dbReference type="CDD" id="cd00165">
    <property type="entry name" value="S4"/>
    <property type="match status" value="1"/>
</dbReference>
<dbReference type="PROSITE" id="PS50889">
    <property type="entry name" value="S4"/>
    <property type="match status" value="1"/>
</dbReference>
<dbReference type="NCBIfam" id="TIGR01017">
    <property type="entry name" value="rpsD_bact"/>
    <property type="match status" value="1"/>
</dbReference>
<dbReference type="GO" id="GO:0006412">
    <property type="term" value="P:translation"/>
    <property type="evidence" value="ECO:0007669"/>
    <property type="project" value="UniProtKB-UniRule"/>
</dbReference>
<dbReference type="InterPro" id="IPR001912">
    <property type="entry name" value="Ribosomal_uS4_N"/>
</dbReference>
<gene>
    <name evidence="7" type="primary">rpsD</name>
    <name evidence="11" type="ORF">COW88_02655</name>
</gene>